<evidence type="ECO:0000256" key="5">
    <source>
        <dbReference type="ARBA" id="ARBA00022824"/>
    </source>
</evidence>
<keyword evidence="7 9" id="KW-0472">Membrane</keyword>
<sequence length="199" mass="23135">MAVYVRKEYSSMNWQSKLWRSFEILEKKSTKQATKGQKQIVEENVATLNFYRNMSVAAVAIYLLFCGVFWSTTSSFDIVLICLSAFAQFCCYRFMAYMAKAKYSETGQLLDGGIDLNMESGISEHIKDAIILTSATEVLSSISSYFWLILLVVPCRLFHMAWKNFLSPWFFQKAPTPEQDAQDDKKKRKLERRIKRQQH</sequence>
<feature type="transmembrane region" description="Helical" evidence="9">
    <location>
        <begin position="54"/>
        <end position="72"/>
    </location>
</feature>
<name>A0A4Y7NIE7_9CRUS</name>
<evidence type="ECO:0000256" key="3">
    <source>
        <dbReference type="ARBA" id="ARBA00015033"/>
    </source>
</evidence>
<proteinExistence type="evidence at transcript level"/>
<organism evidence="10">
    <name type="scientific">Daphnia sinensis</name>
    <dbReference type="NCBI Taxonomy" id="1820382"/>
    <lineage>
        <taxon>Eukaryota</taxon>
        <taxon>Metazoa</taxon>
        <taxon>Ecdysozoa</taxon>
        <taxon>Arthropoda</taxon>
        <taxon>Crustacea</taxon>
        <taxon>Branchiopoda</taxon>
        <taxon>Diplostraca</taxon>
        <taxon>Cladocera</taxon>
        <taxon>Anomopoda</taxon>
        <taxon>Daphniidae</taxon>
        <taxon>Daphnia</taxon>
        <taxon>Daphnia similis group</taxon>
    </lineage>
</organism>
<evidence type="ECO:0000256" key="2">
    <source>
        <dbReference type="ARBA" id="ARBA00009950"/>
    </source>
</evidence>
<accession>A0A4Y7NIE7</accession>
<evidence type="ECO:0000256" key="8">
    <source>
        <dbReference type="SAM" id="MobiDB-lite"/>
    </source>
</evidence>
<keyword evidence="5" id="KW-0256">Endoplasmic reticulum</keyword>
<dbReference type="GO" id="GO:0005773">
    <property type="term" value="C:vacuole"/>
    <property type="evidence" value="ECO:0007669"/>
    <property type="project" value="GOC"/>
</dbReference>
<dbReference type="GO" id="GO:0005789">
    <property type="term" value="C:endoplasmic reticulum membrane"/>
    <property type="evidence" value="ECO:0007669"/>
    <property type="project" value="UniProtKB-SubCell"/>
</dbReference>
<dbReference type="PANTHER" id="PTHR13505">
    <property type="entry name" value="TRANSMEMBRANE PROTEIN 208"/>
    <property type="match status" value="1"/>
</dbReference>
<evidence type="ECO:0000313" key="10">
    <source>
        <dbReference type="EMBL" id="SVE92135.1"/>
    </source>
</evidence>
<dbReference type="EMBL" id="LR022516">
    <property type="protein sequence ID" value="SVE92135.1"/>
    <property type="molecule type" value="mRNA"/>
</dbReference>
<keyword evidence="6 9" id="KW-1133">Transmembrane helix</keyword>
<feature type="transmembrane region" description="Helical" evidence="9">
    <location>
        <begin position="78"/>
        <end position="95"/>
    </location>
</feature>
<reference evidence="10" key="1">
    <citation type="submission" date="2018-08" db="EMBL/GenBank/DDBJ databases">
        <authorList>
            <person name="Cornetti L."/>
        </authorList>
    </citation>
    <scope>NUCLEOTIDE SEQUENCE</scope>
    <source>
        <strain evidence="10">RU-TU2-01</strain>
    </source>
</reference>
<feature type="region of interest" description="Disordered" evidence="8">
    <location>
        <begin position="175"/>
        <end position="199"/>
    </location>
</feature>
<keyword evidence="4 9" id="KW-0812">Transmembrane</keyword>
<dbReference type="AlphaFoldDB" id="A0A4Y7NIE7"/>
<dbReference type="PANTHER" id="PTHR13505:SF7">
    <property type="entry name" value="TRANSMEMBRANE PROTEIN 208"/>
    <property type="match status" value="1"/>
</dbReference>
<evidence type="ECO:0000256" key="7">
    <source>
        <dbReference type="ARBA" id="ARBA00023136"/>
    </source>
</evidence>
<feature type="compositionally biased region" description="Basic residues" evidence="8">
    <location>
        <begin position="186"/>
        <end position="199"/>
    </location>
</feature>
<gene>
    <name evidence="10" type="primary">EOG090X0IGL</name>
</gene>
<dbReference type="InterPro" id="IPR008506">
    <property type="entry name" value="SND2/TMEM208"/>
</dbReference>
<dbReference type="GO" id="GO:0006624">
    <property type="term" value="P:vacuolar protein processing"/>
    <property type="evidence" value="ECO:0007669"/>
    <property type="project" value="TreeGrafter"/>
</dbReference>
<protein>
    <recommendedName>
        <fullName evidence="3">Transmembrane protein 208</fullName>
    </recommendedName>
</protein>
<feature type="transmembrane region" description="Helical" evidence="9">
    <location>
        <begin position="145"/>
        <end position="162"/>
    </location>
</feature>
<comment type="similarity">
    <text evidence="2">Belongs to the TMEM208 family.</text>
</comment>
<comment type="subcellular location">
    <subcellularLocation>
        <location evidence="1">Endoplasmic reticulum membrane</location>
        <topology evidence="1">Multi-pass membrane protein</topology>
    </subcellularLocation>
</comment>
<dbReference type="Pfam" id="PF05620">
    <property type="entry name" value="TMEM208_SND2"/>
    <property type="match status" value="1"/>
</dbReference>
<evidence type="ECO:0000256" key="6">
    <source>
        <dbReference type="ARBA" id="ARBA00022989"/>
    </source>
</evidence>
<evidence type="ECO:0000256" key="1">
    <source>
        <dbReference type="ARBA" id="ARBA00004477"/>
    </source>
</evidence>
<evidence type="ECO:0000256" key="9">
    <source>
        <dbReference type="SAM" id="Phobius"/>
    </source>
</evidence>
<evidence type="ECO:0000256" key="4">
    <source>
        <dbReference type="ARBA" id="ARBA00022692"/>
    </source>
</evidence>